<dbReference type="Proteomes" id="UP000324222">
    <property type="component" value="Unassembled WGS sequence"/>
</dbReference>
<evidence type="ECO:0000313" key="4">
    <source>
        <dbReference type="Proteomes" id="UP000324222"/>
    </source>
</evidence>
<sequence>MVGHHRVLATGVVDGGHLAGLRGVLLIRVQEACLAHLVFGSSIVGVLAIIGPVVVSYGRFMPRVPALVGTLCGADSSRSGRAPGLDSGCWRLEVVVSTDLLLETDSVTDTTPVTRVSATTVTTPPGDSSSNTSSTSPAAAGKSNRTARGVPGARLRGVTAEVVLVAVVMEEVVVIGGAGLTGVTGDMCGGWAGLTPGLTPGLKPGLEAGGRTA</sequence>
<feature type="region of interest" description="Disordered" evidence="1">
    <location>
        <begin position="113"/>
        <end position="149"/>
    </location>
</feature>
<proteinExistence type="predicted"/>
<evidence type="ECO:0000256" key="1">
    <source>
        <dbReference type="SAM" id="MobiDB-lite"/>
    </source>
</evidence>
<comment type="caution">
    <text evidence="3">The sequence shown here is derived from an EMBL/GenBank/DDBJ whole genome shotgun (WGS) entry which is preliminary data.</text>
</comment>
<keyword evidence="2" id="KW-0812">Transmembrane</keyword>
<organism evidence="3 4">
    <name type="scientific">Portunus trituberculatus</name>
    <name type="common">Swimming crab</name>
    <name type="synonym">Neptunus trituberculatus</name>
    <dbReference type="NCBI Taxonomy" id="210409"/>
    <lineage>
        <taxon>Eukaryota</taxon>
        <taxon>Metazoa</taxon>
        <taxon>Ecdysozoa</taxon>
        <taxon>Arthropoda</taxon>
        <taxon>Crustacea</taxon>
        <taxon>Multicrustacea</taxon>
        <taxon>Malacostraca</taxon>
        <taxon>Eumalacostraca</taxon>
        <taxon>Eucarida</taxon>
        <taxon>Decapoda</taxon>
        <taxon>Pleocyemata</taxon>
        <taxon>Brachyura</taxon>
        <taxon>Eubrachyura</taxon>
        <taxon>Portunoidea</taxon>
        <taxon>Portunidae</taxon>
        <taxon>Portuninae</taxon>
        <taxon>Portunus</taxon>
    </lineage>
</organism>
<keyword evidence="4" id="KW-1185">Reference proteome</keyword>
<keyword evidence="2" id="KW-1133">Transmembrane helix</keyword>
<name>A0A5B7CYY1_PORTR</name>
<evidence type="ECO:0000256" key="2">
    <source>
        <dbReference type="SAM" id="Phobius"/>
    </source>
</evidence>
<feature type="compositionally biased region" description="Low complexity" evidence="1">
    <location>
        <begin position="122"/>
        <end position="140"/>
    </location>
</feature>
<dbReference type="AlphaFoldDB" id="A0A5B7CYY1"/>
<evidence type="ECO:0000313" key="3">
    <source>
        <dbReference type="EMBL" id="MPC13984.1"/>
    </source>
</evidence>
<protein>
    <submittedName>
        <fullName evidence="3">Uncharacterized protein</fullName>
    </submittedName>
</protein>
<gene>
    <name evidence="3" type="ORF">E2C01_006737</name>
</gene>
<feature type="transmembrane region" description="Helical" evidence="2">
    <location>
        <begin position="34"/>
        <end position="55"/>
    </location>
</feature>
<accession>A0A5B7CYY1</accession>
<reference evidence="3 4" key="1">
    <citation type="submission" date="2019-05" db="EMBL/GenBank/DDBJ databases">
        <title>Another draft genome of Portunus trituberculatus and its Hox gene families provides insights of decapod evolution.</title>
        <authorList>
            <person name="Jeong J.-H."/>
            <person name="Song I."/>
            <person name="Kim S."/>
            <person name="Choi T."/>
            <person name="Kim D."/>
            <person name="Ryu S."/>
            <person name="Kim W."/>
        </authorList>
    </citation>
    <scope>NUCLEOTIDE SEQUENCE [LARGE SCALE GENOMIC DNA]</scope>
    <source>
        <tissue evidence="3">Muscle</tissue>
    </source>
</reference>
<dbReference type="EMBL" id="VSRR010000321">
    <property type="protein sequence ID" value="MPC13984.1"/>
    <property type="molecule type" value="Genomic_DNA"/>
</dbReference>
<keyword evidence="2" id="KW-0472">Membrane</keyword>